<feature type="region of interest" description="Disordered" evidence="1">
    <location>
        <begin position="577"/>
        <end position="607"/>
    </location>
</feature>
<feature type="domain" description="DUF4776" evidence="2">
    <location>
        <begin position="606"/>
        <end position="926"/>
    </location>
</feature>
<feature type="compositionally biased region" description="Basic residues" evidence="1">
    <location>
        <begin position="552"/>
        <end position="561"/>
    </location>
</feature>
<name>A0A1A9WN19_9MUSC</name>
<dbReference type="EnsemblMetazoa" id="GBRI025625-RA">
    <property type="protein sequence ID" value="GBRI025625-PA"/>
    <property type="gene ID" value="GBRI025625"/>
</dbReference>
<evidence type="ECO:0000313" key="5">
    <source>
        <dbReference type="Proteomes" id="UP000091820"/>
    </source>
</evidence>
<keyword evidence="5" id="KW-1185">Reference proteome</keyword>
<feature type="domain" description="DUF4788" evidence="3">
    <location>
        <begin position="44"/>
        <end position="214"/>
    </location>
</feature>
<reference evidence="4" key="2">
    <citation type="submission" date="2020-05" db="UniProtKB">
        <authorList>
            <consortium name="EnsemblMetazoa"/>
        </authorList>
    </citation>
    <scope>IDENTIFICATION</scope>
    <source>
        <strain evidence="4">IAEA</strain>
    </source>
</reference>
<evidence type="ECO:0000313" key="4">
    <source>
        <dbReference type="EnsemblMetazoa" id="GBRI025625-PA"/>
    </source>
</evidence>
<evidence type="ECO:0000259" key="3">
    <source>
        <dbReference type="Pfam" id="PF16032"/>
    </source>
</evidence>
<dbReference type="VEuPathDB" id="VectorBase:GBRI025625"/>
<dbReference type="PANTHER" id="PTHR39079">
    <property type="entry name" value="FI08034P-RELATED"/>
    <property type="match status" value="1"/>
</dbReference>
<sequence>MDLRTGTGGGLGVGGAQRTSARLSGAEGRASLKKDGIGYIFDIIVVRVDVPNETFAKPEMLTVDVRFNNVDLKITSSRINVVEFRSGRSYEFIDTPLNLKENLRRTPLTLAVKYEDRLIGSGEIAWPDTFTSRINDCAGEITHCDETELKDARGSKTGSIEVIIRLQTKCKEYEDQDYNLPKRANVCTQMDKVIDPNDILFVVGEDKSACCCAQVGVIPASDSEKSVYPTCLDLSNFRTVNGRTVTSPDILDTLNNNNFNQGQKITDQYKDLMGGLGSNNMSCCPKRKDTTTTHHSPAHRRSMPLCSSSGSSSTRSSTCENKCKPRDRNCCGGKYCSVCGRKSNFRSCRCPSGEDPFAADKIVRLCPSLTAPDLRHSVPRSNRVCPLCKEDISWLPKLAACPKCGYKPIPYFDEKAYNDKINAEQVLEEYLDKKSSCSDSVIDPNSKLETEGKKECRCTCKPGKICAHCRIRKLCEDIFQPPEPKQEECNKCEPQSSEIYNICQSGIGDDCRPYLARVFSELRDLYDIKEAKQKKFEKNEKCERQLNERIKRNINKGPRARSGKDIGDKSARSNYTVSATSATATAATTTTAATAGEPIDDSSKLEKKISVEDANRALRKRLRREARKKHQEVEKIRKKFLQKNFKKSDKPCKSKNYNYRTVRKYPGNQIGHKTCVNGFAAGRKNVPSNMGWLWNVEAKGNRAGWKPGAIRKPIKELMRYFLKDYPADTLRVSQYSYRKKGCNGKEKVDELVQKPTLHIFKKNGEYMITMRPLKDPEALRQCADPYLDMKPIQFKIIKNPLMVEMRKLKRCLKDMGFSKCTCHKPIIYCFCRSFLDKKRLEYQCNKECRKRSLPSVADKLVLSDTTDSDVEFDFGVTPPAGVIKPEKGKKPDLVNHGTQYNEGDWNVTPMYPREPNKYMKLYNCAIGERFGKAFGPYGPDGYYPGASPLTGGLYGPCGPGGGYGGGGGRGGEGGGGGGRAGKFVGGKWGPGGGKFGPGGRGPFGRGGPGGPGGPGGGADGGGPDGKGGRHKGGGKGDGKVDMMKYIQEKAKKDKGACKAKKKNLMEGPPPILCMIDRRGKPYDPCAPCAPYGPCGPCMPCDPCGETCYRHDPRIC</sequence>
<reference evidence="5" key="1">
    <citation type="submission" date="2014-03" db="EMBL/GenBank/DDBJ databases">
        <authorList>
            <person name="Aksoy S."/>
            <person name="Warren W."/>
            <person name="Wilson R.K."/>
        </authorList>
    </citation>
    <scope>NUCLEOTIDE SEQUENCE [LARGE SCALE GENOMIC DNA]</scope>
    <source>
        <strain evidence="5">IAEA</strain>
    </source>
</reference>
<dbReference type="Pfam" id="PF16003">
    <property type="entry name" value="DUF4776"/>
    <property type="match status" value="2"/>
</dbReference>
<feature type="region of interest" description="Disordered" evidence="1">
    <location>
        <begin position="552"/>
        <end position="571"/>
    </location>
</feature>
<protein>
    <recommendedName>
        <fullName evidence="6">DUF4776 domain-containing protein</fullName>
    </recommendedName>
</protein>
<dbReference type="Pfam" id="PF16032">
    <property type="entry name" value="DUF4788"/>
    <property type="match status" value="1"/>
</dbReference>
<feature type="compositionally biased region" description="Gly residues" evidence="1">
    <location>
        <begin position="970"/>
        <end position="1025"/>
    </location>
</feature>
<feature type="compositionally biased region" description="Low complexity" evidence="1">
    <location>
        <begin position="303"/>
        <end position="317"/>
    </location>
</feature>
<feature type="compositionally biased region" description="Basic and acidic residues" evidence="1">
    <location>
        <begin position="562"/>
        <end position="571"/>
    </location>
</feature>
<feature type="region of interest" description="Disordered" evidence="1">
    <location>
        <begin position="970"/>
        <end position="1039"/>
    </location>
</feature>
<dbReference type="InterPro" id="IPR031992">
    <property type="entry name" value="DUF4788"/>
</dbReference>
<dbReference type="InterPro" id="IPR031949">
    <property type="entry name" value="DUF4776"/>
</dbReference>
<proteinExistence type="predicted"/>
<feature type="domain" description="DUF4776" evidence="2">
    <location>
        <begin position="381"/>
        <end position="576"/>
    </location>
</feature>
<dbReference type="AlphaFoldDB" id="A0A1A9WN19"/>
<dbReference type="STRING" id="37001.A0A1A9WN19"/>
<accession>A0A1A9WN19</accession>
<dbReference type="PANTHER" id="PTHR39079:SF1">
    <property type="entry name" value="GH11706P-RELATED"/>
    <property type="match status" value="1"/>
</dbReference>
<evidence type="ECO:0000259" key="2">
    <source>
        <dbReference type="Pfam" id="PF16003"/>
    </source>
</evidence>
<organism evidence="4 5">
    <name type="scientific">Glossina brevipalpis</name>
    <dbReference type="NCBI Taxonomy" id="37001"/>
    <lineage>
        <taxon>Eukaryota</taxon>
        <taxon>Metazoa</taxon>
        <taxon>Ecdysozoa</taxon>
        <taxon>Arthropoda</taxon>
        <taxon>Hexapoda</taxon>
        <taxon>Insecta</taxon>
        <taxon>Pterygota</taxon>
        <taxon>Neoptera</taxon>
        <taxon>Endopterygota</taxon>
        <taxon>Diptera</taxon>
        <taxon>Brachycera</taxon>
        <taxon>Muscomorpha</taxon>
        <taxon>Hippoboscoidea</taxon>
        <taxon>Glossinidae</taxon>
        <taxon>Glossina</taxon>
    </lineage>
</organism>
<dbReference type="Proteomes" id="UP000091820">
    <property type="component" value="Unassembled WGS sequence"/>
</dbReference>
<evidence type="ECO:0000256" key="1">
    <source>
        <dbReference type="SAM" id="MobiDB-lite"/>
    </source>
</evidence>
<feature type="region of interest" description="Disordered" evidence="1">
    <location>
        <begin position="288"/>
        <end position="318"/>
    </location>
</feature>
<feature type="compositionally biased region" description="Low complexity" evidence="1">
    <location>
        <begin position="578"/>
        <end position="595"/>
    </location>
</feature>
<evidence type="ECO:0008006" key="6">
    <source>
        <dbReference type="Google" id="ProtNLM"/>
    </source>
</evidence>